<comment type="caution">
    <text evidence="2">The sequence shown here is derived from an EMBL/GenBank/DDBJ whole genome shotgun (WGS) entry which is preliminary data.</text>
</comment>
<keyword evidence="2" id="KW-0413">Isomerase</keyword>
<accession>A0A7J3M0D5</accession>
<proteinExistence type="predicted"/>
<dbReference type="PANTHER" id="PTHR39964:SF2">
    <property type="entry name" value="UPF0292 PROTEIN MJ1624"/>
    <property type="match status" value="1"/>
</dbReference>
<dbReference type="SMART" id="SM00493">
    <property type="entry name" value="TOPRIM"/>
    <property type="match status" value="1"/>
</dbReference>
<evidence type="ECO:0000313" key="2">
    <source>
        <dbReference type="EMBL" id="HGT82303.1"/>
    </source>
</evidence>
<evidence type="ECO:0000259" key="1">
    <source>
        <dbReference type="PROSITE" id="PS50880"/>
    </source>
</evidence>
<dbReference type="GO" id="GO:0016853">
    <property type="term" value="F:isomerase activity"/>
    <property type="evidence" value="ECO:0007669"/>
    <property type="project" value="UniProtKB-KW"/>
</dbReference>
<dbReference type="Pfam" id="PF01751">
    <property type="entry name" value="Toprim"/>
    <property type="match status" value="1"/>
</dbReference>
<dbReference type="InterPro" id="IPR006171">
    <property type="entry name" value="TOPRIM_dom"/>
</dbReference>
<dbReference type="EMBL" id="DSYZ01000023">
    <property type="protein sequence ID" value="HGT82303.1"/>
    <property type="molecule type" value="Genomic_DNA"/>
</dbReference>
<dbReference type="PROSITE" id="PS50880">
    <property type="entry name" value="TOPRIM"/>
    <property type="match status" value="1"/>
</dbReference>
<feature type="domain" description="Toprim" evidence="1">
    <location>
        <begin position="22"/>
        <end position="99"/>
    </location>
</feature>
<dbReference type="Gene3D" id="3.40.1360.10">
    <property type="match status" value="1"/>
</dbReference>
<protein>
    <submittedName>
        <fullName evidence="2">Topoisomerase</fullName>
    </submittedName>
</protein>
<gene>
    <name evidence="2" type="ORF">ENT52_01020</name>
</gene>
<reference evidence="2" key="1">
    <citation type="journal article" date="2020" name="mSystems">
        <title>Genome- and Community-Level Interaction Insights into Carbon Utilization and Element Cycling Functions of Hydrothermarchaeota in Hydrothermal Sediment.</title>
        <authorList>
            <person name="Zhou Z."/>
            <person name="Liu Y."/>
            <person name="Xu W."/>
            <person name="Pan J."/>
            <person name="Luo Z.H."/>
            <person name="Li M."/>
        </authorList>
    </citation>
    <scope>NUCLEOTIDE SEQUENCE [LARGE SCALE GENOMIC DNA]</scope>
    <source>
        <strain evidence="2">SpSt-587</strain>
    </source>
</reference>
<dbReference type="SUPFAM" id="SSF110455">
    <property type="entry name" value="Toprim domain"/>
    <property type="match status" value="1"/>
</dbReference>
<organism evidence="2">
    <name type="scientific">Archaeoglobus fulgidus</name>
    <dbReference type="NCBI Taxonomy" id="2234"/>
    <lineage>
        <taxon>Archaea</taxon>
        <taxon>Methanobacteriati</taxon>
        <taxon>Methanobacteriota</taxon>
        <taxon>Archaeoglobi</taxon>
        <taxon>Archaeoglobales</taxon>
        <taxon>Archaeoglobaceae</taxon>
        <taxon>Archaeoglobus</taxon>
    </lineage>
</organism>
<sequence length="124" mass="14130">MEEALKELIKAIEDLKDKAREGWVIVVEGTKDRDALRKIGVDGEIVTFSGFLSTAENVKGEKVVILTDYDERGEKIERGLQRALLSCGKTVDVELRKRIFCHVKKEITKVEELYAYLVREYVGV</sequence>
<dbReference type="PANTHER" id="PTHR39964">
    <property type="entry name" value="UPF0292 PROTEIN TK1411"/>
    <property type="match status" value="1"/>
</dbReference>
<name>A0A7J3M0D5_ARCFL</name>
<dbReference type="AlphaFoldDB" id="A0A7J3M0D5"/>